<reference evidence="2" key="1">
    <citation type="journal article" date="2022" name="Mol. Ecol. Resour.">
        <title>The genomes of chicory, endive, great burdock and yacon provide insights into Asteraceae palaeo-polyploidization history and plant inulin production.</title>
        <authorList>
            <person name="Fan W."/>
            <person name="Wang S."/>
            <person name="Wang H."/>
            <person name="Wang A."/>
            <person name="Jiang F."/>
            <person name="Liu H."/>
            <person name="Zhao H."/>
            <person name="Xu D."/>
            <person name="Zhang Y."/>
        </authorList>
    </citation>
    <scope>NUCLEOTIDE SEQUENCE [LARGE SCALE GENOMIC DNA]</scope>
    <source>
        <strain evidence="2">cv. Yunnan</strain>
    </source>
</reference>
<comment type="caution">
    <text evidence="1">The sequence shown here is derived from an EMBL/GenBank/DDBJ whole genome shotgun (WGS) entry which is preliminary data.</text>
</comment>
<evidence type="ECO:0000313" key="2">
    <source>
        <dbReference type="Proteomes" id="UP001056120"/>
    </source>
</evidence>
<evidence type="ECO:0000313" key="1">
    <source>
        <dbReference type="EMBL" id="KAI3802788.1"/>
    </source>
</evidence>
<reference evidence="1 2" key="2">
    <citation type="journal article" date="2022" name="Mol. Ecol. Resour.">
        <title>The genomes of chicory, endive, great burdock and yacon provide insights into Asteraceae paleo-polyploidization history and plant inulin production.</title>
        <authorList>
            <person name="Fan W."/>
            <person name="Wang S."/>
            <person name="Wang H."/>
            <person name="Wang A."/>
            <person name="Jiang F."/>
            <person name="Liu H."/>
            <person name="Zhao H."/>
            <person name="Xu D."/>
            <person name="Zhang Y."/>
        </authorList>
    </citation>
    <scope>NUCLEOTIDE SEQUENCE [LARGE SCALE GENOMIC DNA]</scope>
    <source>
        <strain evidence="2">cv. Yunnan</strain>
        <tissue evidence="1">Leaves</tissue>
    </source>
</reference>
<gene>
    <name evidence="1" type="ORF">L1987_30931</name>
</gene>
<accession>A0ACB9I5D0</accession>
<organism evidence="1 2">
    <name type="scientific">Smallanthus sonchifolius</name>
    <dbReference type="NCBI Taxonomy" id="185202"/>
    <lineage>
        <taxon>Eukaryota</taxon>
        <taxon>Viridiplantae</taxon>
        <taxon>Streptophyta</taxon>
        <taxon>Embryophyta</taxon>
        <taxon>Tracheophyta</taxon>
        <taxon>Spermatophyta</taxon>
        <taxon>Magnoliopsida</taxon>
        <taxon>eudicotyledons</taxon>
        <taxon>Gunneridae</taxon>
        <taxon>Pentapetalae</taxon>
        <taxon>asterids</taxon>
        <taxon>campanulids</taxon>
        <taxon>Asterales</taxon>
        <taxon>Asteraceae</taxon>
        <taxon>Asteroideae</taxon>
        <taxon>Heliantheae alliance</taxon>
        <taxon>Millerieae</taxon>
        <taxon>Smallanthus</taxon>
    </lineage>
</organism>
<dbReference type="EMBL" id="CM042027">
    <property type="protein sequence ID" value="KAI3802788.1"/>
    <property type="molecule type" value="Genomic_DNA"/>
</dbReference>
<keyword evidence="2" id="KW-1185">Reference proteome</keyword>
<sequence>MDGLGLSIRISPKIPKFNSHFFLWITVAGHLILFSISLFNAALIYFLKLLFRTSINDHNSGSGRTLHRRSLTSLFLPVS</sequence>
<name>A0ACB9I5D0_9ASTR</name>
<proteinExistence type="predicted"/>
<protein>
    <submittedName>
        <fullName evidence="1">Uncharacterized protein</fullName>
    </submittedName>
</protein>
<dbReference type="Proteomes" id="UP001056120">
    <property type="component" value="Linkage Group LG10"/>
</dbReference>